<dbReference type="PANTHER" id="PTHR30024">
    <property type="entry name" value="ALIPHATIC SULFONATES-BINDING PROTEIN-RELATED"/>
    <property type="match status" value="1"/>
</dbReference>
<dbReference type="InterPro" id="IPR015168">
    <property type="entry name" value="SsuA/THI5"/>
</dbReference>
<evidence type="ECO:0000313" key="4">
    <source>
        <dbReference type="EMBL" id="SUA90308.1"/>
    </source>
</evidence>
<evidence type="ECO:0000256" key="1">
    <source>
        <dbReference type="SAM" id="SignalP"/>
    </source>
</evidence>
<feature type="domain" description="SsuA/THI5-like" evidence="2">
    <location>
        <begin position="51"/>
        <end position="260"/>
    </location>
</feature>
<keyword evidence="1" id="KW-0732">Signal</keyword>
<evidence type="ECO:0000313" key="5">
    <source>
        <dbReference type="Proteomes" id="UP000035086"/>
    </source>
</evidence>
<dbReference type="Pfam" id="PF09084">
    <property type="entry name" value="NMT1"/>
    <property type="match status" value="1"/>
</dbReference>
<proteinExistence type="predicted"/>
<accession>A0AAJ5D056</accession>
<keyword evidence="5" id="KW-1185">Reference proteome</keyword>
<reference evidence="4 6" key="3">
    <citation type="submission" date="2018-06" db="EMBL/GenBank/DDBJ databases">
        <authorList>
            <consortium name="Pathogen Informatics"/>
            <person name="Doyle S."/>
        </authorList>
    </citation>
    <scope>NUCLEOTIDE SEQUENCE [LARGE SCALE GENOMIC DNA]</scope>
    <source>
        <strain evidence="4 6">NCTC13159</strain>
    </source>
</reference>
<feature type="chain" id="PRO_5042484204" evidence="1">
    <location>
        <begin position="36"/>
        <end position="336"/>
    </location>
</feature>
<dbReference type="SUPFAM" id="SSF53850">
    <property type="entry name" value="Periplasmic binding protein-like II"/>
    <property type="match status" value="1"/>
</dbReference>
<feature type="signal peptide" evidence="1">
    <location>
        <begin position="1"/>
        <end position="35"/>
    </location>
</feature>
<dbReference type="KEGG" id="ppul:RO07_12295"/>
<gene>
    <name evidence="4" type="ORF">NCTC13159_01791</name>
    <name evidence="3" type="ORF">RO07_12295</name>
</gene>
<dbReference type="RefSeq" id="WP_039408165.1">
    <property type="nucleotide sequence ID" value="NZ_CP010310.2"/>
</dbReference>
<sequence length="336" mass="35607">MKRLFPLARPARLALLCLFALAGALVLPASRVAHAEEISVTQWGSSLYGLPYAVAMERGLFKKAGVDITGILSSGGGGTTVRNILASKTPYGEVAVSAALAAARQGLDIVIVNVGTRSVAEASMVTLPDSPVHTLADLVGKKVAITAPKSVSEMLFLMVLREQGIDASKITRLASGGYVSGMTMLEQGAVVGAVAIEPLSIVRKSQYRTLYRAGDVLKPMTTSVGITTRAFAQSHPDTLRAIIAGRRAGVDATYADPAGAAKLLAAQFKLPPEVAKEAVDNMVRSHMWSQGQFDRAELDRVASGLKLIGEVKEDVDWAKLIDSRFLPTDLRAKGQR</sequence>
<evidence type="ECO:0000313" key="6">
    <source>
        <dbReference type="Proteomes" id="UP000254589"/>
    </source>
</evidence>
<dbReference type="Gene3D" id="3.40.190.10">
    <property type="entry name" value="Periplasmic binding protein-like II"/>
    <property type="match status" value="2"/>
</dbReference>
<name>A0AAJ5D056_PANPU</name>
<dbReference type="PANTHER" id="PTHR30024:SF21">
    <property type="entry name" value="ABC TRANSPORTER SUBSTRATE-BINDING PROTEIN"/>
    <property type="match status" value="1"/>
</dbReference>
<dbReference type="EMBL" id="CP010310">
    <property type="protein sequence ID" value="AJC21046.1"/>
    <property type="molecule type" value="Genomic_DNA"/>
</dbReference>
<reference evidence="3" key="2">
    <citation type="submission" date="2016-11" db="EMBL/GenBank/DDBJ databases">
        <title>Complete Genome Sequencing of Pandoraea pulmonicola DSM 16583.</title>
        <authorList>
            <person name="Chan K.-G."/>
        </authorList>
    </citation>
    <scope>NUCLEOTIDE SEQUENCE</scope>
    <source>
        <strain evidence="3">DSM 16583</strain>
    </source>
</reference>
<dbReference type="AlphaFoldDB" id="A0AAJ5D056"/>
<dbReference type="EMBL" id="UGSJ01000001">
    <property type="protein sequence ID" value="SUA90308.1"/>
    <property type="molecule type" value="Genomic_DNA"/>
</dbReference>
<organism evidence="4 6">
    <name type="scientific">Pandoraea pulmonicola</name>
    <dbReference type="NCBI Taxonomy" id="93221"/>
    <lineage>
        <taxon>Bacteria</taxon>
        <taxon>Pseudomonadati</taxon>
        <taxon>Pseudomonadota</taxon>
        <taxon>Betaproteobacteria</taxon>
        <taxon>Burkholderiales</taxon>
        <taxon>Burkholderiaceae</taxon>
        <taxon>Pandoraea</taxon>
    </lineage>
</organism>
<dbReference type="Proteomes" id="UP000035086">
    <property type="component" value="Chromosome"/>
</dbReference>
<dbReference type="Proteomes" id="UP000254589">
    <property type="component" value="Unassembled WGS sequence"/>
</dbReference>
<evidence type="ECO:0000313" key="3">
    <source>
        <dbReference type="EMBL" id="AJC21046.1"/>
    </source>
</evidence>
<evidence type="ECO:0000259" key="2">
    <source>
        <dbReference type="Pfam" id="PF09084"/>
    </source>
</evidence>
<protein>
    <submittedName>
        <fullName evidence="3">ABC transporter substrate-binding protein</fullName>
    </submittedName>
    <submittedName>
        <fullName evidence="4">Alkanesulfonate transporter substrate-binding subunit</fullName>
    </submittedName>
</protein>
<reference evidence="5" key="1">
    <citation type="submission" date="2014-12" db="EMBL/GenBank/DDBJ databases">
        <title>Complete Genome Sequencing of Pandoraea pulmonicola DSM 16583.</title>
        <authorList>
            <person name="Chan K.-G."/>
        </authorList>
    </citation>
    <scope>NUCLEOTIDE SEQUENCE [LARGE SCALE GENOMIC DNA]</scope>
    <source>
        <strain evidence="5">DSM 16583</strain>
    </source>
</reference>